<evidence type="ECO:0008006" key="4">
    <source>
        <dbReference type="Google" id="ProtNLM"/>
    </source>
</evidence>
<dbReference type="Proteomes" id="UP000612899">
    <property type="component" value="Unassembled WGS sequence"/>
</dbReference>
<evidence type="ECO:0000313" key="2">
    <source>
        <dbReference type="EMBL" id="GIH09262.1"/>
    </source>
</evidence>
<keyword evidence="1" id="KW-1133">Transmembrane helix</keyword>
<protein>
    <recommendedName>
        <fullName evidence="4">DUF3592 domain-containing protein</fullName>
    </recommendedName>
</protein>
<accession>A0A8J3QGL9</accession>
<keyword evidence="1" id="KW-0812">Transmembrane</keyword>
<dbReference type="AlphaFoldDB" id="A0A8J3QGL9"/>
<reference evidence="2" key="1">
    <citation type="submission" date="2021-01" db="EMBL/GenBank/DDBJ databases">
        <title>Whole genome shotgun sequence of Rhizocola hellebori NBRC 109834.</title>
        <authorList>
            <person name="Komaki H."/>
            <person name="Tamura T."/>
        </authorList>
    </citation>
    <scope>NUCLEOTIDE SEQUENCE</scope>
    <source>
        <strain evidence="2">NBRC 109834</strain>
    </source>
</reference>
<proteinExistence type="predicted"/>
<keyword evidence="1" id="KW-0472">Membrane</keyword>
<feature type="transmembrane region" description="Helical" evidence="1">
    <location>
        <begin position="86"/>
        <end position="113"/>
    </location>
</feature>
<evidence type="ECO:0000313" key="3">
    <source>
        <dbReference type="Proteomes" id="UP000612899"/>
    </source>
</evidence>
<sequence>MSYVKVWQRRLHGVTGWATVEARRDIHEYERVSHRLLVRLDTGTSVPLTLVEPSRVPAVGDRIEVRYDSRKPSNVEEVSRTLGARLLAAVTEVIMLVFTLGSIATVVFLSFAATKST</sequence>
<keyword evidence="3" id="KW-1185">Reference proteome</keyword>
<organism evidence="2 3">
    <name type="scientific">Rhizocola hellebori</name>
    <dbReference type="NCBI Taxonomy" id="1392758"/>
    <lineage>
        <taxon>Bacteria</taxon>
        <taxon>Bacillati</taxon>
        <taxon>Actinomycetota</taxon>
        <taxon>Actinomycetes</taxon>
        <taxon>Micromonosporales</taxon>
        <taxon>Micromonosporaceae</taxon>
        <taxon>Rhizocola</taxon>
    </lineage>
</organism>
<comment type="caution">
    <text evidence="2">The sequence shown here is derived from an EMBL/GenBank/DDBJ whole genome shotgun (WGS) entry which is preliminary data.</text>
</comment>
<dbReference type="EMBL" id="BONY01000064">
    <property type="protein sequence ID" value="GIH09262.1"/>
    <property type="molecule type" value="Genomic_DNA"/>
</dbReference>
<name>A0A8J3QGL9_9ACTN</name>
<evidence type="ECO:0000256" key="1">
    <source>
        <dbReference type="SAM" id="Phobius"/>
    </source>
</evidence>
<gene>
    <name evidence="2" type="ORF">Rhe02_73290</name>
</gene>